<evidence type="ECO:0000313" key="3">
    <source>
        <dbReference type="Proteomes" id="UP001194469"/>
    </source>
</evidence>
<keyword evidence="2" id="KW-0808">Transferase</keyword>
<proteinExistence type="predicted"/>
<comment type="caution">
    <text evidence="2">The sequence shown here is derived from an EMBL/GenBank/DDBJ whole genome shotgun (WGS) entry which is preliminary data.</text>
</comment>
<keyword evidence="2" id="KW-0418">Kinase</keyword>
<organism evidence="2 3">
    <name type="scientific">Nitratidesulfovibrio oxamicus</name>
    <dbReference type="NCBI Taxonomy" id="32016"/>
    <lineage>
        <taxon>Bacteria</taxon>
        <taxon>Pseudomonadati</taxon>
        <taxon>Thermodesulfobacteriota</taxon>
        <taxon>Desulfovibrionia</taxon>
        <taxon>Desulfovibrionales</taxon>
        <taxon>Desulfovibrionaceae</taxon>
        <taxon>Nitratidesulfovibrio</taxon>
    </lineage>
</organism>
<feature type="compositionally biased region" description="Polar residues" evidence="1">
    <location>
        <begin position="59"/>
        <end position="70"/>
    </location>
</feature>
<evidence type="ECO:0000313" key="2">
    <source>
        <dbReference type="EMBL" id="MBG3876086.1"/>
    </source>
</evidence>
<name>A0ABS0J0Y9_9BACT</name>
<dbReference type="Proteomes" id="UP001194469">
    <property type="component" value="Unassembled WGS sequence"/>
</dbReference>
<gene>
    <name evidence="2" type="ORF">FVW20_03350</name>
</gene>
<dbReference type="EMBL" id="VRYY01000073">
    <property type="protein sequence ID" value="MBG3876086.1"/>
    <property type="molecule type" value="Genomic_DNA"/>
</dbReference>
<dbReference type="GO" id="GO:0016301">
    <property type="term" value="F:kinase activity"/>
    <property type="evidence" value="ECO:0007669"/>
    <property type="project" value="UniProtKB-KW"/>
</dbReference>
<keyword evidence="3" id="KW-1185">Reference proteome</keyword>
<feature type="non-terminal residue" evidence="2">
    <location>
        <position position="1"/>
    </location>
</feature>
<feature type="region of interest" description="Disordered" evidence="1">
    <location>
        <begin position="25"/>
        <end position="80"/>
    </location>
</feature>
<evidence type="ECO:0000256" key="1">
    <source>
        <dbReference type="SAM" id="MobiDB-lite"/>
    </source>
</evidence>
<reference evidence="2 3" key="1">
    <citation type="submission" date="2019-08" db="EMBL/GenBank/DDBJ databases">
        <authorList>
            <person name="Luo N."/>
        </authorList>
    </citation>
    <scope>NUCLEOTIDE SEQUENCE [LARGE SCALE GENOMIC DNA]</scope>
    <source>
        <strain evidence="2 3">NCIMB 9442</strain>
    </source>
</reference>
<accession>A0ABS0J0Y9</accession>
<sequence>DPLDHGADIPAGDCPGAAAFDMATANREGRGEGHGGIAPGGDVRNGTGHERAAFGHAASGQSTTEPSATDTVIDITGDKR</sequence>
<protein>
    <submittedName>
        <fullName evidence="2">PAS domain-containing sensor histidine kinase</fullName>
    </submittedName>
</protein>